<keyword evidence="9" id="KW-1133">Transmembrane helix</keyword>
<evidence type="ECO:0000313" key="12">
    <source>
        <dbReference type="Proteomes" id="UP001497457"/>
    </source>
</evidence>
<gene>
    <name evidence="11" type="ORF">URODEC1_LOCUS90264</name>
</gene>
<evidence type="ECO:0000256" key="2">
    <source>
        <dbReference type="ARBA" id="ARBA00012483"/>
    </source>
</evidence>
<keyword evidence="5" id="KW-0862">Zinc</keyword>
<comment type="catalytic activity">
    <reaction evidence="1">
        <text>S-ubiquitinyl-[E2 ubiquitin-conjugating enzyme]-L-cysteine + [acceptor protein]-L-lysine = [E2 ubiquitin-conjugating enzyme]-L-cysteine + N(6)-ubiquitinyl-[acceptor protein]-L-lysine.</text>
        <dbReference type="EC" id="2.3.2.27"/>
    </reaction>
</comment>
<dbReference type="PANTHER" id="PTHR14155">
    <property type="entry name" value="RING FINGER DOMAIN-CONTAINING"/>
    <property type="match status" value="1"/>
</dbReference>
<dbReference type="EC" id="2.3.2.27" evidence="2"/>
<evidence type="ECO:0000256" key="8">
    <source>
        <dbReference type="SAM" id="MobiDB-lite"/>
    </source>
</evidence>
<accession>A0ABC9DZC0</accession>
<dbReference type="GO" id="GO:0008270">
    <property type="term" value="F:zinc ion binding"/>
    <property type="evidence" value="ECO:0007669"/>
    <property type="project" value="UniProtKB-KW"/>
</dbReference>
<feature type="transmembrane region" description="Helical" evidence="9">
    <location>
        <begin position="48"/>
        <end position="73"/>
    </location>
</feature>
<dbReference type="Proteomes" id="UP001497457">
    <property type="component" value="Chromosome 35b"/>
</dbReference>
<evidence type="ECO:0000313" key="11">
    <source>
        <dbReference type="EMBL" id="CAL5048114.1"/>
    </source>
</evidence>
<evidence type="ECO:0000259" key="10">
    <source>
        <dbReference type="PROSITE" id="PS50089"/>
    </source>
</evidence>
<dbReference type="PANTHER" id="PTHR14155:SF623">
    <property type="entry name" value="RING ZINC FINGER DOMAIN SUPERFAMILY PROTEIN-RELATED"/>
    <property type="match status" value="1"/>
</dbReference>
<dbReference type="PROSITE" id="PS50089">
    <property type="entry name" value="ZF_RING_2"/>
    <property type="match status" value="1"/>
</dbReference>
<evidence type="ECO:0000256" key="4">
    <source>
        <dbReference type="ARBA" id="ARBA00022771"/>
    </source>
</evidence>
<proteinExistence type="inferred from homology"/>
<reference evidence="11 12" key="2">
    <citation type="submission" date="2024-10" db="EMBL/GenBank/DDBJ databases">
        <authorList>
            <person name="Ryan C."/>
        </authorList>
    </citation>
    <scope>NUCLEOTIDE SEQUENCE [LARGE SCALE GENOMIC DNA]</scope>
</reference>
<reference evidence="12" key="1">
    <citation type="submission" date="2024-06" db="EMBL/GenBank/DDBJ databases">
        <authorList>
            <person name="Ryan C."/>
        </authorList>
    </citation>
    <scope>NUCLEOTIDE SEQUENCE [LARGE SCALE GENOMIC DNA]</scope>
</reference>
<organism evidence="11 12">
    <name type="scientific">Urochloa decumbens</name>
    <dbReference type="NCBI Taxonomy" id="240449"/>
    <lineage>
        <taxon>Eukaryota</taxon>
        <taxon>Viridiplantae</taxon>
        <taxon>Streptophyta</taxon>
        <taxon>Embryophyta</taxon>
        <taxon>Tracheophyta</taxon>
        <taxon>Spermatophyta</taxon>
        <taxon>Magnoliopsida</taxon>
        <taxon>Liliopsida</taxon>
        <taxon>Poales</taxon>
        <taxon>Poaceae</taxon>
        <taxon>PACMAD clade</taxon>
        <taxon>Panicoideae</taxon>
        <taxon>Panicodae</taxon>
        <taxon>Paniceae</taxon>
        <taxon>Melinidinae</taxon>
        <taxon>Urochloa</taxon>
    </lineage>
</organism>
<dbReference type="SMART" id="SM00184">
    <property type="entry name" value="RING"/>
    <property type="match status" value="1"/>
</dbReference>
<keyword evidence="9" id="KW-0472">Membrane</keyword>
<dbReference type="InterPro" id="IPR013083">
    <property type="entry name" value="Znf_RING/FYVE/PHD"/>
</dbReference>
<evidence type="ECO:0000256" key="6">
    <source>
        <dbReference type="ARBA" id="ARBA00024209"/>
    </source>
</evidence>
<protein>
    <recommendedName>
        <fullName evidence="2">RING-type E3 ubiquitin transferase</fullName>
        <ecNumber evidence="2">2.3.2.27</ecNumber>
    </recommendedName>
</protein>
<dbReference type="GO" id="GO:0061630">
    <property type="term" value="F:ubiquitin protein ligase activity"/>
    <property type="evidence" value="ECO:0007669"/>
    <property type="project" value="UniProtKB-EC"/>
</dbReference>
<sequence length="190" mass="20089">MGDIILSEQILTMCFLLTSSHNIVMSGGFPTSGSEPPVAPPDSPSRTLLLLLAACMFAVTFAIVVLVTVFLLFCRQRRDRSSALPSDRCGGDPFPDVEATLPAFPYALAEDGEHGGAARECAVCLGAVKEGEMVRQLPACTHLYHVACIDRWLAAHRTCPVCRSQLGSSTGTGAGGGSTISTHQPNQSRV</sequence>
<keyword evidence="12" id="KW-1185">Reference proteome</keyword>
<dbReference type="AlphaFoldDB" id="A0ABC9DZC0"/>
<feature type="domain" description="RING-type" evidence="10">
    <location>
        <begin position="121"/>
        <end position="163"/>
    </location>
</feature>
<evidence type="ECO:0000256" key="5">
    <source>
        <dbReference type="ARBA" id="ARBA00022833"/>
    </source>
</evidence>
<dbReference type="Gene3D" id="3.30.40.10">
    <property type="entry name" value="Zinc/RING finger domain, C3HC4 (zinc finger)"/>
    <property type="match status" value="1"/>
</dbReference>
<dbReference type="InterPro" id="IPR001841">
    <property type="entry name" value="Znf_RING"/>
</dbReference>
<dbReference type="SUPFAM" id="SSF57850">
    <property type="entry name" value="RING/U-box"/>
    <property type="match status" value="1"/>
</dbReference>
<evidence type="ECO:0000256" key="7">
    <source>
        <dbReference type="PROSITE-ProRule" id="PRU00175"/>
    </source>
</evidence>
<comment type="similarity">
    <text evidence="6">Belongs to the RING-type zinc finger family. ATL subfamily.</text>
</comment>
<dbReference type="InterPro" id="IPR053238">
    <property type="entry name" value="RING-H2_zinc_finger"/>
</dbReference>
<name>A0ABC9DZC0_9POAL</name>
<keyword evidence="9" id="KW-0812">Transmembrane</keyword>
<dbReference type="Pfam" id="PF13639">
    <property type="entry name" value="zf-RING_2"/>
    <property type="match status" value="1"/>
</dbReference>
<keyword evidence="3" id="KW-0479">Metal-binding</keyword>
<feature type="region of interest" description="Disordered" evidence="8">
    <location>
        <begin position="169"/>
        <end position="190"/>
    </location>
</feature>
<keyword evidence="4 7" id="KW-0863">Zinc-finger</keyword>
<dbReference type="EMBL" id="OZ075145">
    <property type="protein sequence ID" value="CAL5048114.1"/>
    <property type="molecule type" value="Genomic_DNA"/>
</dbReference>
<evidence type="ECO:0000256" key="9">
    <source>
        <dbReference type="SAM" id="Phobius"/>
    </source>
</evidence>
<evidence type="ECO:0000256" key="3">
    <source>
        <dbReference type="ARBA" id="ARBA00022723"/>
    </source>
</evidence>
<evidence type="ECO:0000256" key="1">
    <source>
        <dbReference type="ARBA" id="ARBA00000900"/>
    </source>
</evidence>